<evidence type="ECO:0000259" key="3">
    <source>
        <dbReference type="Pfam" id="PF01464"/>
    </source>
</evidence>
<dbReference type="GO" id="GO:0008933">
    <property type="term" value="F:peptidoglycan lytic transglycosylase activity"/>
    <property type="evidence" value="ECO:0007669"/>
    <property type="project" value="InterPro"/>
</dbReference>
<dbReference type="Pfam" id="PF14718">
    <property type="entry name" value="SLT_L"/>
    <property type="match status" value="1"/>
</dbReference>
<dbReference type="PANTHER" id="PTHR37423">
    <property type="entry name" value="SOLUBLE LYTIC MUREIN TRANSGLYCOSYLASE-RELATED"/>
    <property type="match status" value="1"/>
</dbReference>
<evidence type="ECO:0000313" key="5">
    <source>
        <dbReference type="EMBL" id="AEG31457.1"/>
    </source>
</evidence>
<dbReference type="PANTHER" id="PTHR37423:SF5">
    <property type="entry name" value="SOLUBLE LYTIC MUREIN TRANSGLYCOSYLASE"/>
    <property type="match status" value="1"/>
</dbReference>
<dbReference type="HOGENOM" id="CLU_019016_0_1_6"/>
<proteinExistence type="inferred from homology"/>
<keyword evidence="2" id="KW-0732">Signal</keyword>
<dbReference type="AlphaFoldDB" id="F6DC71"/>
<dbReference type="InterPro" id="IPR012289">
    <property type="entry name" value="Lytic_TGlycosylase_superhlx_L"/>
</dbReference>
<dbReference type="Pfam" id="PF01464">
    <property type="entry name" value="SLT"/>
    <property type="match status" value="1"/>
</dbReference>
<dbReference type="RefSeq" id="WP_013835236.1">
    <property type="nucleotide sequence ID" value="NC_015581.1"/>
</dbReference>
<dbReference type="GO" id="GO:0000270">
    <property type="term" value="P:peptidoglycan metabolic process"/>
    <property type="evidence" value="ECO:0007669"/>
    <property type="project" value="InterPro"/>
</dbReference>
<comment type="similarity">
    <text evidence="1">Belongs to the transglycosylase Slt family.</text>
</comment>
<dbReference type="EMBL" id="CP002776">
    <property type="protein sequence ID" value="AEG31457.1"/>
    <property type="molecule type" value="Genomic_DNA"/>
</dbReference>
<dbReference type="Gene3D" id="1.10.1240.20">
    <property type="entry name" value="Lytic transglycosylase, superhelical linker domain"/>
    <property type="match status" value="1"/>
</dbReference>
<evidence type="ECO:0000256" key="2">
    <source>
        <dbReference type="ARBA" id="ARBA00022729"/>
    </source>
</evidence>
<reference evidence="5 6" key="1">
    <citation type="submission" date="2011-05" db="EMBL/GenBank/DDBJ databases">
        <title>Complete sequence of Thioalkalimicrobium cyclicum ALM1.</title>
        <authorList>
            <consortium name="US DOE Joint Genome Institute"/>
            <person name="Lucas S."/>
            <person name="Han J."/>
            <person name="Lapidus A."/>
            <person name="Cheng J.-F."/>
            <person name="Goodwin L."/>
            <person name="Pitluck S."/>
            <person name="Peters L."/>
            <person name="Mikhailova N."/>
            <person name="Davenport K."/>
            <person name="Han C."/>
            <person name="Tapia R."/>
            <person name="Land M."/>
            <person name="Hauser L."/>
            <person name="Kyrpides N."/>
            <person name="Ivanova N."/>
            <person name="Pagani I."/>
            <person name="Kappler U."/>
            <person name="Woyke T."/>
        </authorList>
    </citation>
    <scope>NUCLEOTIDE SEQUENCE [LARGE SCALE GENOMIC DNA]</scope>
    <source>
        <strain evidence="6">DSM 14477 / JCM 11371 / ALM1</strain>
    </source>
</reference>
<organism evidence="5 6">
    <name type="scientific">Thiomicrospira cyclica (strain DSM 14477 / JCM 11371 / ALM1)</name>
    <name type="common">Thioalkalimicrobium cyclicum</name>
    <dbReference type="NCBI Taxonomy" id="717773"/>
    <lineage>
        <taxon>Bacteria</taxon>
        <taxon>Pseudomonadati</taxon>
        <taxon>Pseudomonadota</taxon>
        <taxon>Gammaproteobacteria</taxon>
        <taxon>Thiotrichales</taxon>
        <taxon>Piscirickettsiaceae</taxon>
        <taxon>Thiomicrospira</taxon>
    </lineage>
</organism>
<accession>F6DC71</accession>
<dbReference type="Gene3D" id="1.10.530.10">
    <property type="match status" value="1"/>
</dbReference>
<dbReference type="SUPFAM" id="SSF53955">
    <property type="entry name" value="Lysozyme-like"/>
    <property type="match status" value="1"/>
</dbReference>
<sequence>MVAPVSANQSIDEKVFFQAKPTNIQLKADFESWWAASKARNLEQIVAFNQQFHGHPLFPMGNYLTLLENLDSANQQAIVEFIKINPKLGLSARLQQRYLESLANQQAWSNILDTQLTPSNQQQQCLAKQSLLANQANQQIPLNDWQNFWLTNLNLHSSCREIERHLHQQGIIDTDALIARLRLLFAQQRHDQIPSVIHLIPSQHKNWSQAWLNLVQQPNQIGNFDLNLIPEPLQADVAYTGLLALSRRDPETVLSLKKKPPFNRLLSHEQIVNLQREAGLHLTYRYDEQGWQALNQLGRNDLDEATLIWKARFTIRYNKWVELERLTAEMPETLANQSQWRYWRARALAELGDKAYLPLYEQLATERHYYGFLAADQLGKPYSINRSNDFAVQTTEQRALELIDQYPSLQLISALVEIEWRINAHREWHHLLNIADPDDFADLAAMAHTWELHHLAITTLGQIQAWDALDKRFPTPYSELITHEAERHRLPASLIYSIMRRESAFYPHARSPAGAQGLMQLMPATARETAQKQGITRFNPNDVFNIEINIPLGSAYLGELINRYDHPVLAIAAYNAGPSRVNQWVANLNEMDNFEADQWIDTLPFMETRRYVRQVLEHKMVYDFMLRTSHHATVTDHSQADWLPPLRLSVLMRPIKQTTNLATQ</sequence>
<dbReference type="eggNOG" id="COG0741">
    <property type="taxonomic scope" value="Bacteria"/>
</dbReference>
<dbReference type="InterPro" id="IPR037061">
    <property type="entry name" value="Lytic_TGlycoase_superhlx_L_sf"/>
</dbReference>
<dbReference type="GO" id="GO:0016020">
    <property type="term" value="C:membrane"/>
    <property type="evidence" value="ECO:0007669"/>
    <property type="project" value="InterPro"/>
</dbReference>
<dbReference type="InterPro" id="IPR008258">
    <property type="entry name" value="Transglycosylase_SLT_dom_1"/>
</dbReference>
<dbReference type="PROSITE" id="PS00922">
    <property type="entry name" value="TRANSGLYCOSYLASE"/>
    <property type="match status" value="1"/>
</dbReference>
<feature type="domain" description="Lytic transglycosylase superhelical linker" evidence="4">
    <location>
        <begin position="404"/>
        <end position="469"/>
    </location>
</feature>
<dbReference type="InterPro" id="IPR008939">
    <property type="entry name" value="Lytic_TGlycosylase_superhlx_U"/>
</dbReference>
<dbReference type="CDD" id="cd13401">
    <property type="entry name" value="Slt70-like"/>
    <property type="match status" value="1"/>
</dbReference>
<dbReference type="KEGG" id="tcy:Thicy_0685"/>
<dbReference type="Gene3D" id="1.25.20.10">
    <property type="entry name" value="Bacterial muramidases"/>
    <property type="match status" value="1"/>
</dbReference>
<dbReference type="InterPro" id="IPR000189">
    <property type="entry name" value="Transglyc_AS"/>
</dbReference>
<evidence type="ECO:0000259" key="4">
    <source>
        <dbReference type="Pfam" id="PF14718"/>
    </source>
</evidence>
<feature type="domain" description="Transglycosylase SLT" evidence="3">
    <location>
        <begin position="480"/>
        <end position="590"/>
    </location>
</feature>
<dbReference type="GO" id="GO:0004553">
    <property type="term" value="F:hydrolase activity, hydrolyzing O-glycosyl compounds"/>
    <property type="evidence" value="ECO:0007669"/>
    <property type="project" value="InterPro"/>
</dbReference>
<name>F6DC71_THICA</name>
<evidence type="ECO:0000313" key="6">
    <source>
        <dbReference type="Proteomes" id="UP000009232"/>
    </source>
</evidence>
<keyword evidence="6" id="KW-1185">Reference proteome</keyword>
<evidence type="ECO:0000256" key="1">
    <source>
        <dbReference type="ARBA" id="ARBA00007734"/>
    </source>
</evidence>
<dbReference type="OrthoDB" id="92254at2"/>
<dbReference type="STRING" id="717773.Thicy_0685"/>
<protein>
    <submittedName>
        <fullName evidence="5">Lytic transglycosylase catalytic</fullName>
    </submittedName>
</protein>
<dbReference type="GO" id="GO:0042597">
    <property type="term" value="C:periplasmic space"/>
    <property type="evidence" value="ECO:0007669"/>
    <property type="project" value="InterPro"/>
</dbReference>
<dbReference type="Proteomes" id="UP000009232">
    <property type="component" value="Chromosome"/>
</dbReference>
<dbReference type="SUPFAM" id="SSF48435">
    <property type="entry name" value="Bacterial muramidases"/>
    <property type="match status" value="1"/>
</dbReference>
<gene>
    <name evidence="5" type="ordered locus">Thicy_0685</name>
</gene>
<dbReference type="InterPro" id="IPR023346">
    <property type="entry name" value="Lysozyme-like_dom_sf"/>
</dbReference>